<evidence type="ECO:0000259" key="1">
    <source>
        <dbReference type="Pfam" id="PF22150"/>
    </source>
</evidence>
<evidence type="ECO:0000313" key="2">
    <source>
        <dbReference type="EMBL" id="QGG80898.1"/>
    </source>
</evidence>
<evidence type="ECO:0000313" key="3">
    <source>
        <dbReference type="Proteomes" id="UP000388235"/>
    </source>
</evidence>
<protein>
    <submittedName>
        <fullName evidence="2">Type IV pilus modification protein PilV</fullName>
    </submittedName>
</protein>
<dbReference type="AlphaFoldDB" id="A0A5Q2Q9H0"/>
<dbReference type="KEGG" id="llp:GH975_10100"/>
<feature type="domain" description="Type IV pilin Tt1218-like" evidence="1">
    <location>
        <begin position="29"/>
        <end position="98"/>
    </location>
</feature>
<gene>
    <name evidence="2" type="primary">pilV</name>
    <name evidence="2" type="ORF">GH975_10100</name>
</gene>
<keyword evidence="3" id="KW-1185">Reference proteome</keyword>
<accession>A0A5Q2Q9H0</accession>
<dbReference type="OrthoDB" id="7031035at2"/>
<dbReference type="RefSeq" id="WP_153714401.1">
    <property type="nucleotide sequence ID" value="NZ_CP045871.1"/>
</dbReference>
<dbReference type="Pfam" id="PF22150">
    <property type="entry name" value="Tt1218-like"/>
    <property type="match status" value="1"/>
</dbReference>
<name>A0A5Q2Q9H0_9GAMM</name>
<dbReference type="Pfam" id="PF07963">
    <property type="entry name" value="N_methyl"/>
    <property type="match status" value="1"/>
</dbReference>
<organism evidence="2 3">
    <name type="scientific">Litorivicinus lipolyticus</name>
    <dbReference type="NCBI Taxonomy" id="418701"/>
    <lineage>
        <taxon>Bacteria</taxon>
        <taxon>Pseudomonadati</taxon>
        <taxon>Pseudomonadota</taxon>
        <taxon>Gammaproteobacteria</taxon>
        <taxon>Oceanospirillales</taxon>
        <taxon>Litorivicinaceae</taxon>
        <taxon>Litorivicinus</taxon>
    </lineage>
</organism>
<dbReference type="NCBIfam" id="TIGR02523">
    <property type="entry name" value="type_IV_pilV"/>
    <property type="match status" value="1"/>
</dbReference>
<sequence>MRLTRGISLVEVLVALLILSLGLLGFASLQAANLNLGNEAWLRSQATVMASDMIDRIRGNSTTFEAGQYDHAFGAPAPLAHDCSAVDCNPIELADYDLAGWLSELAAQLPAGSGQIQRDTSGAITELVVSVRWFDRAEQGTATLNMRAQP</sequence>
<dbReference type="InterPro" id="IPR054402">
    <property type="entry name" value="Tt1218-like_dom"/>
</dbReference>
<dbReference type="InterPro" id="IPR013362">
    <property type="entry name" value="Pilus_4_PilV"/>
</dbReference>
<reference evidence="2 3" key="1">
    <citation type="submission" date="2019-11" db="EMBL/GenBank/DDBJ databases">
        <authorList>
            <person name="Khan S.A."/>
            <person name="Jeon C.O."/>
            <person name="Chun B.H."/>
        </authorList>
    </citation>
    <scope>NUCLEOTIDE SEQUENCE [LARGE SCALE GENOMIC DNA]</scope>
    <source>
        <strain evidence="2 3">IMCC 1097</strain>
    </source>
</reference>
<dbReference type="EMBL" id="CP045871">
    <property type="protein sequence ID" value="QGG80898.1"/>
    <property type="molecule type" value="Genomic_DNA"/>
</dbReference>
<proteinExistence type="predicted"/>
<dbReference type="Proteomes" id="UP000388235">
    <property type="component" value="Chromosome"/>
</dbReference>
<dbReference type="InterPro" id="IPR012902">
    <property type="entry name" value="N_methyl_site"/>
</dbReference>